<reference evidence="2 3" key="1">
    <citation type="submission" date="2013-12" db="EMBL/GenBank/DDBJ databases">
        <authorList>
            <person name="Cubeta M."/>
            <person name="Pakala S."/>
            <person name="Fedorova N."/>
            <person name="Thomas E."/>
            <person name="Dean R."/>
            <person name="Jabaji S."/>
            <person name="Neate S."/>
            <person name="Toda T."/>
            <person name="Tavantzis S."/>
            <person name="Vilgalys R."/>
            <person name="Bharathan N."/>
            <person name="Pakala S."/>
            <person name="Losada L.S."/>
            <person name="Zafar N."/>
            <person name="Nierman W."/>
        </authorList>
    </citation>
    <scope>NUCLEOTIDE SEQUENCE [LARGE SCALE GENOMIC DNA]</scope>
    <source>
        <strain evidence="2 3">123E</strain>
    </source>
</reference>
<feature type="compositionally biased region" description="Pro residues" evidence="1">
    <location>
        <begin position="201"/>
        <end position="210"/>
    </location>
</feature>
<protein>
    <submittedName>
        <fullName evidence="2">Uncharacterized protein</fullName>
    </submittedName>
</protein>
<evidence type="ECO:0000313" key="3">
    <source>
        <dbReference type="Proteomes" id="UP000027456"/>
    </source>
</evidence>
<gene>
    <name evidence="2" type="ORF">V565_097170</name>
</gene>
<feature type="compositionally biased region" description="Pro residues" evidence="1">
    <location>
        <begin position="9"/>
        <end position="19"/>
    </location>
</feature>
<feature type="region of interest" description="Disordered" evidence="1">
    <location>
        <begin position="189"/>
        <end position="210"/>
    </location>
</feature>
<feature type="compositionally biased region" description="Pro residues" evidence="1">
    <location>
        <begin position="64"/>
        <end position="78"/>
    </location>
</feature>
<dbReference type="EMBL" id="AZST01000345">
    <property type="protein sequence ID" value="KEP49602.1"/>
    <property type="molecule type" value="Genomic_DNA"/>
</dbReference>
<comment type="caution">
    <text evidence="2">The sequence shown here is derived from an EMBL/GenBank/DDBJ whole genome shotgun (WGS) entry which is preliminary data.</text>
</comment>
<evidence type="ECO:0000313" key="2">
    <source>
        <dbReference type="EMBL" id="KEP49602.1"/>
    </source>
</evidence>
<dbReference type="Proteomes" id="UP000027456">
    <property type="component" value="Unassembled WGS sequence"/>
</dbReference>
<feature type="compositionally biased region" description="Pro residues" evidence="1">
    <location>
        <begin position="97"/>
        <end position="113"/>
    </location>
</feature>
<feature type="compositionally biased region" description="Pro residues" evidence="1">
    <location>
        <begin position="130"/>
        <end position="145"/>
    </location>
</feature>
<proteinExistence type="predicted"/>
<dbReference type="HOGENOM" id="CLU_1099009_0_0_1"/>
<organism evidence="2 3">
    <name type="scientific">Rhizoctonia solani 123E</name>
    <dbReference type="NCBI Taxonomy" id="1423351"/>
    <lineage>
        <taxon>Eukaryota</taxon>
        <taxon>Fungi</taxon>
        <taxon>Dikarya</taxon>
        <taxon>Basidiomycota</taxon>
        <taxon>Agaricomycotina</taxon>
        <taxon>Agaricomycetes</taxon>
        <taxon>Cantharellales</taxon>
        <taxon>Ceratobasidiaceae</taxon>
        <taxon>Rhizoctonia</taxon>
    </lineage>
</organism>
<dbReference type="AlphaFoldDB" id="A0A074SHW5"/>
<feature type="region of interest" description="Disordered" evidence="1">
    <location>
        <begin position="1"/>
        <end position="151"/>
    </location>
</feature>
<evidence type="ECO:0000256" key="1">
    <source>
        <dbReference type="SAM" id="MobiDB-lite"/>
    </source>
</evidence>
<name>A0A074SHW5_9AGAM</name>
<sequence length="253" mass="26561">MSGKMPEIIPLPHPKPVSPPNSAQGIAEPSHYIDSPPFALVNLAHSPLPSLSPAVQGVNELGGHPPPPPPHSPPPPIPKSARVQECGLIPNAEVPKPQHPPPPPPHSPPPPNPRSARVYECNLTPIVEPGYPPPPPPHSPPPPPEPKSKNEHYSAMTTMLMSPAGLLVALIDAYICDARIYPTKVVLHGGHTPKPPRPHPDPISPPPPPPRVDLSKAFGPLTSMGHLCSNTVKFGTDLLPQGGHCGGLVVGCI</sequence>
<keyword evidence="3" id="KW-1185">Reference proteome</keyword>
<accession>A0A074SHW5</accession>
<dbReference type="PRINTS" id="PR01217">
    <property type="entry name" value="PRICHEXTENSN"/>
</dbReference>